<keyword evidence="4 5" id="KW-0663">Pyridoxal phosphate</keyword>
<dbReference type="Proteomes" id="UP001596242">
    <property type="component" value="Unassembled WGS sequence"/>
</dbReference>
<accession>A0ABW1LSI1</accession>
<organism evidence="7 8">
    <name type="scientific">Streptomyces pratens</name>
    <dbReference type="NCBI Taxonomy" id="887456"/>
    <lineage>
        <taxon>Bacteria</taxon>
        <taxon>Bacillati</taxon>
        <taxon>Actinomycetota</taxon>
        <taxon>Actinomycetes</taxon>
        <taxon>Kitasatosporales</taxon>
        <taxon>Streptomycetaceae</taxon>
        <taxon>Streptomyces</taxon>
    </lineage>
</organism>
<comment type="similarity">
    <text evidence="2 5">Belongs to the trans-sulfuration enzymes family.</text>
</comment>
<feature type="compositionally biased region" description="Pro residues" evidence="6">
    <location>
        <begin position="1"/>
        <end position="10"/>
    </location>
</feature>
<evidence type="ECO:0000256" key="3">
    <source>
        <dbReference type="ARBA" id="ARBA00022679"/>
    </source>
</evidence>
<evidence type="ECO:0000256" key="5">
    <source>
        <dbReference type="RuleBase" id="RU362118"/>
    </source>
</evidence>
<keyword evidence="3 7" id="KW-0808">Transferase</keyword>
<dbReference type="InterPro" id="IPR006235">
    <property type="entry name" value="OAc-hSer/O-AcSer_sulfhydrylase"/>
</dbReference>
<sequence length="455" mass="48382">MSQPTEPAPAPAGHTPEETSTGPDMSAWSFETKQIHAGAEPDPTTGSRATPIYQTSSFVFRDTQHAADLFSLAEPGNIYTRIHNPTQDVFEQRVAALEGGVAAVALSSGQAAQTLALLTLAGTGDHIVSASSLYGGTYNLFRHTLPKFGIEVSFVDDPDDADAWRAAVRPNTKAFFAETLGNPRGNVLDVRAVADAAHGVGVPLVVDNTIPTPYLLRPLEHGADIVVHSATKFLGGHGTTLGGVVVDGGTFDFGAHAERFPEFTEPDPSYHGLRYWPALGPGAFAIKLRVQLLRDLGPAIAPHSAFLLLQGVETLSLRMERQSANAQALAEWLEQRDEVAVVHYPGLPSSRWHEAARTYLPRGAGAVFSFELKGGVEAGKRFVDGVELFSHLANIGDVRSLIIHPASTTHSQLDEEQLEATGTAPGLVRLSVGIESLVDLTADLESGFRAAKGAP</sequence>
<dbReference type="InterPro" id="IPR000277">
    <property type="entry name" value="Cys/Met-Metab_PyrdxlP-dep_enz"/>
</dbReference>
<dbReference type="PROSITE" id="PS00868">
    <property type="entry name" value="CYS_MET_METAB_PP"/>
    <property type="match status" value="1"/>
</dbReference>
<comment type="cofactor">
    <cofactor evidence="1 5">
        <name>pyridoxal 5'-phosphate</name>
        <dbReference type="ChEBI" id="CHEBI:597326"/>
    </cofactor>
</comment>
<dbReference type="InterPro" id="IPR015421">
    <property type="entry name" value="PyrdxlP-dep_Trfase_major"/>
</dbReference>
<dbReference type="EC" id="2.5.1.47" evidence="7"/>
<dbReference type="PANTHER" id="PTHR43797">
    <property type="entry name" value="HOMOCYSTEINE/CYSTEINE SYNTHASE"/>
    <property type="match status" value="1"/>
</dbReference>
<dbReference type="RefSeq" id="WP_386392824.1">
    <property type="nucleotide sequence ID" value="NZ_JBHSPT010000007.1"/>
</dbReference>
<proteinExistence type="inferred from homology"/>
<feature type="region of interest" description="Disordered" evidence="6">
    <location>
        <begin position="1"/>
        <end position="31"/>
    </location>
</feature>
<evidence type="ECO:0000256" key="4">
    <source>
        <dbReference type="ARBA" id="ARBA00022898"/>
    </source>
</evidence>
<dbReference type="GO" id="GO:0004124">
    <property type="term" value="F:cysteine synthase activity"/>
    <property type="evidence" value="ECO:0007669"/>
    <property type="project" value="UniProtKB-EC"/>
</dbReference>
<reference evidence="8" key="1">
    <citation type="journal article" date="2019" name="Int. J. Syst. Evol. Microbiol.">
        <title>The Global Catalogue of Microorganisms (GCM) 10K type strain sequencing project: providing services to taxonomists for standard genome sequencing and annotation.</title>
        <authorList>
            <consortium name="The Broad Institute Genomics Platform"/>
            <consortium name="The Broad Institute Genome Sequencing Center for Infectious Disease"/>
            <person name="Wu L."/>
            <person name="Ma J."/>
        </authorList>
    </citation>
    <scope>NUCLEOTIDE SEQUENCE [LARGE SCALE GENOMIC DNA]</scope>
    <source>
        <strain evidence="8">JCM 12763</strain>
    </source>
</reference>
<dbReference type="CDD" id="cd00614">
    <property type="entry name" value="CGS_like"/>
    <property type="match status" value="1"/>
</dbReference>
<dbReference type="Gene3D" id="3.40.640.10">
    <property type="entry name" value="Type I PLP-dependent aspartate aminotransferase-like (Major domain)"/>
    <property type="match status" value="1"/>
</dbReference>
<dbReference type="InterPro" id="IPR015422">
    <property type="entry name" value="PyrdxlP-dep_Trfase_small"/>
</dbReference>
<dbReference type="PANTHER" id="PTHR43797:SF2">
    <property type="entry name" value="HOMOCYSTEINE_CYSTEINE SYNTHASE"/>
    <property type="match status" value="1"/>
</dbReference>
<protein>
    <submittedName>
        <fullName evidence="7">Bifunctional o-acetylhomoserine/o-acetylserine sulfhydrylase</fullName>
        <ecNumber evidence="7">2.5.1.47</ecNumber>
    </submittedName>
</protein>
<name>A0ABW1LSI1_9ACTN</name>
<dbReference type="NCBIfam" id="NF005872">
    <property type="entry name" value="PRK07812.1"/>
    <property type="match status" value="1"/>
</dbReference>
<dbReference type="NCBIfam" id="TIGR01326">
    <property type="entry name" value="OAH_OAS_sulfhy"/>
    <property type="match status" value="1"/>
</dbReference>
<dbReference type="Pfam" id="PF01053">
    <property type="entry name" value="Cys_Met_Meta_PP"/>
    <property type="match status" value="1"/>
</dbReference>
<dbReference type="PIRSF" id="PIRSF001434">
    <property type="entry name" value="CGS"/>
    <property type="match status" value="1"/>
</dbReference>
<gene>
    <name evidence="7" type="ORF">ACFP50_02640</name>
</gene>
<dbReference type="EMBL" id="JBHSPT010000007">
    <property type="protein sequence ID" value="MFC6054399.1"/>
    <property type="molecule type" value="Genomic_DNA"/>
</dbReference>
<evidence type="ECO:0000313" key="7">
    <source>
        <dbReference type="EMBL" id="MFC6054399.1"/>
    </source>
</evidence>
<dbReference type="InterPro" id="IPR054542">
    <property type="entry name" value="Cys_met_metab_PP"/>
</dbReference>
<comment type="caution">
    <text evidence="7">The sequence shown here is derived from an EMBL/GenBank/DDBJ whole genome shotgun (WGS) entry which is preliminary data.</text>
</comment>
<dbReference type="Gene3D" id="3.90.1150.10">
    <property type="entry name" value="Aspartate Aminotransferase, domain 1"/>
    <property type="match status" value="1"/>
</dbReference>
<evidence type="ECO:0000256" key="6">
    <source>
        <dbReference type="SAM" id="MobiDB-lite"/>
    </source>
</evidence>
<keyword evidence="8" id="KW-1185">Reference proteome</keyword>
<dbReference type="SUPFAM" id="SSF53383">
    <property type="entry name" value="PLP-dependent transferases"/>
    <property type="match status" value="1"/>
</dbReference>
<dbReference type="InterPro" id="IPR015424">
    <property type="entry name" value="PyrdxlP-dep_Trfase"/>
</dbReference>
<evidence type="ECO:0000256" key="1">
    <source>
        <dbReference type="ARBA" id="ARBA00001933"/>
    </source>
</evidence>
<evidence type="ECO:0000256" key="2">
    <source>
        <dbReference type="ARBA" id="ARBA00009077"/>
    </source>
</evidence>
<evidence type="ECO:0000313" key="8">
    <source>
        <dbReference type="Proteomes" id="UP001596242"/>
    </source>
</evidence>